<comment type="cofactor">
    <cofactor evidence="1">
        <name>Mg(2+)</name>
        <dbReference type="ChEBI" id="CHEBI:18420"/>
    </cofactor>
</comment>
<gene>
    <name evidence="4" type="ORF">UFOPK3674_00662</name>
</gene>
<dbReference type="Pfam" id="PF00293">
    <property type="entry name" value="NUDIX"/>
    <property type="match status" value="1"/>
</dbReference>
<sequence>MTDPPARSFELLSRETVWSGRIVHATRNVYRYPDGREQVREIVHHPGAAAVVAHDDLHVWLVVQPREAIGEPDVLEIPAGKLDVPGEPPLECARRELVEEVGKTAREWEPIVSFAPSVGVMDEIIHIFHATGLGEAPGGAAAQPDERIEIVAWPLDDLDGAIAVARDSKTLIGLMWLRERLRR</sequence>
<dbReference type="InterPro" id="IPR000086">
    <property type="entry name" value="NUDIX_hydrolase_dom"/>
</dbReference>
<dbReference type="GO" id="GO:0005829">
    <property type="term" value="C:cytosol"/>
    <property type="evidence" value="ECO:0007669"/>
    <property type="project" value="TreeGrafter"/>
</dbReference>
<evidence type="ECO:0000256" key="2">
    <source>
        <dbReference type="ARBA" id="ARBA00022801"/>
    </source>
</evidence>
<dbReference type="Gene3D" id="3.90.79.10">
    <property type="entry name" value="Nucleoside Triphosphate Pyrophosphohydrolase"/>
    <property type="match status" value="1"/>
</dbReference>
<evidence type="ECO:0000313" key="4">
    <source>
        <dbReference type="EMBL" id="CAB4923073.1"/>
    </source>
</evidence>
<evidence type="ECO:0000259" key="3">
    <source>
        <dbReference type="PROSITE" id="PS51462"/>
    </source>
</evidence>
<dbReference type="GO" id="GO:0006753">
    <property type="term" value="P:nucleoside phosphate metabolic process"/>
    <property type="evidence" value="ECO:0007669"/>
    <property type="project" value="TreeGrafter"/>
</dbReference>
<feature type="domain" description="Nudix hydrolase" evidence="3">
    <location>
        <begin position="43"/>
        <end position="175"/>
    </location>
</feature>
<dbReference type="PANTHER" id="PTHR11839:SF18">
    <property type="entry name" value="NUDIX HYDROLASE DOMAIN-CONTAINING PROTEIN"/>
    <property type="match status" value="1"/>
</dbReference>
<proteinExistence type="predicted"/>
<accession>A0A6J7HWR1</accession>
<dbReference type="AlphaFoldDB" id="A0A6J7HWR1"/>
<name>A0A6J7HWR1_9ZZZZ</name>
<organism evidence="4">
    <name type="scientific">freshwater metagenome</name>
    <dbReference type="NCBI Taxonomy" id="449393"/>
    <lineage>
        <taxon>unclassified sequences</taxon>
        <taxon>metagenomes</taxon>
        <taxon>ecological metagenomes</taxon>
    </lineage>
</organism>
<dbReference type="InterPro" id="IPR015797">
    <property type="entry name" value="NUDIX_hydrolase-like_dom_sf"/>
</dbReference>
<dbReference type="PANTHER" id="PTHR11839">
    <property type="entry name" value="UDP/ADP-SUGAR PYROPHOSPHATASE"/>
    <property type="match status" value="1"/>
</dbReference>
<dbReference type="GO" id="GO:0019693">
    <property type="term" value="P:ribose phosphate metabolic process"/>
    <property type="evidence" value="ECO:0007669"/>
    <property type="project" value="TreeGrafter"/>
</dbReference>
<reference evidence="4" key="1">
    <citation type="submission" date="2020-05" db="EMBL/GenBank/DDBJ databases">
        <authorList>
            <person name="Chiriac C."/>
            <person name="Salcher M."/>
            <person name="Ghai R."/>
            <person name="Kavagutti S V."/>
        </authorList>
    </citation>
    <scope>NUCLEOTIDE SEQUENCE</scope>
</reference>
<protein>
    <submittedName>
        <fullName evidence="4">Unannotated protein</fullName>
    </submittedName>
</protein>
<evidence type="ECO:0000256" key="1">
    <source>
        <dbReference type="ARBA" id="ARBA00001946"/>
    </source>
</evidence>
<keyword evidence="2" id="KW-0378">Hydrolase</keyword>
<dbReference type="PROSITE" id="PS51462">
    <property type="entry name" value="NUDIX"/>
    <property type="match status" value="1"/>
</dbReference>
<dbReference type="GO" id="GO:0016787">
    <property type="term" value="F:hydrolase activity"/>
    <property type="evidence" value="ECO:0007669"/>
    <property type="project" value="UniProtKB-KW"/>
</dbReference>
<dbReference type="EMBL" id="CAFBMX010000003">
    <property type="protein sequence ID" value="CAB4923073.1"/>
    <property type="molecule type" value="Genomic_DNA"/>
</dbReference>
<dbReference type="CDD" id="cd03424">
    <property type="entry name" value="NUDIX_ADPRase_Nudt5_UGPPase_Nudt14"/>
    <property type="match status" value="1"/>
</dbReference>
<dbReference type="SUPFAM" id="SSF55811">
    <property type="entry name" value="Nudix"/>
    <property type="match status" value="1"/>
</dbReference>